<comment type="similarity">
    <text evidence="3">Belongs to the EIF-2B alpha/beta/delta subunits family. MtnA subfamily.</text>
</comment>
<dbReference type="SUPFAM" id="SSF100950">
    <property type="entry name" value="NagB/RpiA/CoA transferase-like"/>
    <property type="match status" value="1"/>
</dbReference>
<dbReference type="InterPro" id="IPR042529">
    <property type="entry name" value="IF_2B-like_C"/>
</dbReference>
<evidence type="ECO:0000313" key="5">
    <source>
        <dbReference type="EMBL" id="EWC62802.1"/>
    </source>
</evidence>
<dbReference type="NCBIfam" id="TIGR00524">
    <property type="entry name" value="eIF-2B_rel"/>
    <property type="match status" value="1"/>
</dbReference>
<dbReference type="Pfam" id="PF01008">
    <property type="entry name" value="IF-2B"/>
    <property type="match status" value="1"/>
</dbReference>
<dbReference type="InterPro" id="IPR037171">
    <property type="entry name" value="NagB/RpiA_transferase-like"/>
</dbReference>
<feature type="binding site" evidence="3">
    <location>
        <position position="307"/>
    </location>
    <ligand>
        <name>substrate</name>
    </ligand>
</feature>
<proteinExistence type="inferred from homology"/>
<evidence type="ECO:0000256" key="2">
    <source>
        <dbReference type="ARBA" id="ARBA00052401"/>
    </source>
</evidence>
<dbReference type="GO" id="GO:0019509">
    <property type="term" value="P:L-methionine salvage from methylthioadenosine"/>
    <property type="evidence" value="ECO:0007669"/>
    <property type="project" value="UniProtKB-UniRule"/>
</dbReference>
<dbReference type="InterPro" id="IPR011559">
    <property type="entry name" value="Initiation_fac_2B_a/b/d"/>
</dbReference>
<keyword evidence="6" id="KW-1185">Reference proteome</keyword>
<gene>
    <name evidence="3" type="primary">mtnA</name>
    <name evidence="5" type="ORF">UO65_1836</name>
</gene>
<dbReference type="HAMAP" id="MF_01678">
    <property type="entry name" value="Salvage_MtnA"/>
    <property type="match status" value="1"/>
</dbReference>
<evidence type="ECO:0000256" key="1">
    <source>
        <dbReference type="ARBA" id="ARBA00023235"/>
    </source>
</evidence>
<feature type="active site" description="Proton donor" evidence="3">
    <location>
        <position position="348"/>
    </location>
</feature>
<dbReference type="PANTHER" id="PTHR43475">
    <property type="entry name" value="METHYLTHIORIBOSE-1-PHOSPHATE ISOMERASE"/>
    <property type="match status" value="1"/>
</dbReference>
<dbReference type="NCBIfam" id="NF004326">
    <property type="entry name" value="PRK05720.1"/>
    <property type="match status" value="1"/>
</dbReference>
<dbReference type="PATRIC" id="fig|909613.9.peg.1847"/>
<keyword evidence="3" id="KW-0028">Amino-acid biosynthesis</keyword>
<dbReference type="Gene3D" id="1.20.120.420">
    <property type="entry name" value="translation initiation factor eif-2b, domain 1"/>
    <property type="match status" value="1"/>
</dbReference>
<name>W7J191_9PSEU</name>
<evidence type="ECO:0000256" key="4">
    <source>
        <dbReference type="SAM" id="MobiDB-lite"/>
    </source>
</evidence>
<dbReference type="InterPro" id="IPR027363">
    <property type="entry name" value="M1Pi_N"/>
</dbReference>
<dbReference type="FunFam" id="3.40.50.10470:FF:000006">
    <property type="entry name" value="Methylthioribose-1-phosphate isomerase"/>
    <property type="match status" value="1"/>
</dbReference>
<keyword evidence="3" id="KW-0486">Methionine biosynthesis</keyword>
<dbReference type="GO" id="GO:0046523">
    <property type="term" value="F:S-methyl-5-thioribose-1-phosphate isomerase activity"/>
    <property type="evidence" value="ECO:0007669"/>
    <property type="project" value="UniProtKB-UniRule"/>
</dbReference>
<comment type="function">
    <text evidence="3">Catalyzes the interconversion of methylthioribose-1-phosphate (MTR-1-P) into methylthioribulose-1-phosphate (MTRu-1-P).</text>
</comment>
<evidence type="ECO:0000256" key="3">
    <source>
        <dbReference type="HAMAP-Rule" id="MF_01678"/>
    </source>
</evidence>
<dbReference type="eggNOG" id="COG0182">
    <property type="taxonomic scope" value="Bacteria"/>
</dbReference>
<dbReference type="InterPro" id="IPR005251">
    <property type="entry name" value="IF-M1Pi"/>
</dbReference>
<dbReference type="Proteomes" id="UP000019277">
    <property type="component" value="Unassembled WGS sequence"/>
</dbReference>
<evidence type="ECO:0000313" key="6">
    <source>
        <dbReference type="Proteomes" id="UP000019277"/>
    </source>
</evidence>
<reference evidence="5 6" key="1">
    <citation type="journal article" date="2014" name="Genome Announc.">
        <title>Draft Genome Sequence of the Antitrypanosomally Active Sponge-Associated Bacterium Actinokineospora sp. Strain EG49.</title>
        <authorList>
            <person name="Harjes J."/>
            <person name="Ryu T."/>
            <person name="Abdelmohsen U.R."/>
            <person name="Moitinho-Silva L."/>
            <person name="Horn H."/>
            <person name="Ravasi T."/>
            <person name="Hentschel U."/>
        </authorList>
    </citation>
    <scope>NUCLEOTIDE SEQUENCE [LARGE SCALE GENOMIC DNA]</scope>
    <source>
        <strain evidence="5 6">EG49</strain>
    </source>
</reference>
<comment type="caution">
    <text evidence="5">The sequence shown here is derived from an EMBL/GenBank/DDBJ whole genome shotgun (WGS) entry which is preliminary data.</text>
</comment>
<dbReference type="AlphaFoldDB" id="W7J191"/>
<protein>
    <recommendedName>
        <fullName evidence="3">Methylthioribose-1-phosphate isomerase</fullName>
        <shortName evidence="3">M1Pi</shortName>
        <shortName evidence="3">MTR-1-P isomerase</shortName>
        <ecNumber evidence="3">5.3.1.23</ecNumber>
    </recommendedName>
    <alternativeName>
        <fullName evidence="3">S-methyl-5-thioribose-1-phosphate isomerase</fullName>
    </alternativeName>
</protein>
<feature type="binding site" evidence="3">
    <location>
        <position position="204"/>
    </location>
    <ligand>
        <name>substrate</name>
    </ligand>
</feature>
<dbReference type="NCBIfam" id="TIGR00512">
    <property type="entry name" value="salvage_mtnA"/>
    <property type="match status" value="1"/>
</dbReference>
<dbReference type="STRING" id="909613.UO65_1836"/>
<feature type="binding site" evidence="3">
    <location>
        <begin position="358"/>
        <end position="359"/>
    </location>
    <ligand>
        <name>substrate</name>
    </ligand>
</feature>
<comment type="catalytic activity">
    <reaction evidence="2 3">
        <text>5-(methylsulfanyl)-alpha-D-ribose 1-phosphate = 5-(methylsulfanyl)-D-ribulose 1-phosphate</text>
        <dbReference type="Rhea" id="RHEA:19989"/>
        <dbReference type="ChEBI" id="CHEBI:58533"/>
        <dbReference type="ChEBI" id="CHEBI:58548"/>
        <dbReference type="EC" id="5.3.1.23"/>
    </reaction>
</comment>
<accession>W7J191</accession>
<dbReference type="UniPathway" id="UPA00904">
    <property type="reaction ID" value="UER00874"/>
</dbReference>
<comment type="pathway">
    <text evidence="3">Amino-acid biosynthesis; L-methionine biosynthesis via salvage pathway; L-methionine from S-methyl-5-thio-alpha-D-ribose 1-phosphate: step 1/6.</text>
</comment>
<sequence length="451" mass="46485">MAGGRVGGWRGGWVAGQAHPPTRAFARRVGGWVVAGGCARWGAWWLVVGSANGVEAGGAAAPVLGGRRPVGEPRPGKRVAAPVRASAPGGAGGVVEHHAARDHARVLTRTPDRTHDHRQFRHDGPMRTIDWRGDRVVIIDQTRLPHDLVVAELRTVDELVAAITSLAVRGAPALGVAGALGVALAVLTAPDRVEEEAAKVRAARPTAVNLAWGVDRALARLPEGGAAVVAEAVAVLEDDARLNRALGERGADWLLDRVGGPVDALTHCNAGALACVEWGTALGVLRSLHLRGGLGHVYADETRPLLQGARITAWELAGLGVPHTVVVDSAGPSVIANGLVGAVVVGADRIAANGDVVNKVGTYPLALAAARAGIPFVVAAPESTVDLGTPDGRSVDIEVRDEDEVLGWRGERIAPAATRALNYAFDVTPADLVAAIVTEARVVEPASGSLS</sequence>
<dbReference type="Gene3D" id="3.40.50.10470">
    <property type="entry name" value="Translation initiation factor eif-2b, domain 2"/>
    <property type="match status" value="1"/>
</dbReference>
<feature type="region of interest" description="Disordered" evidence="4">
    <location>
        <begin position="67"/>
        <end position="99"/>
    </location>
</feature>
<dbReference type="EMBL" id="AYXG01000070">
    <property type="protein sequence ID" value="EWC62802.1"/>
    <property type="molecule type" value="Genomic_DNA"/>
</dbReference>
<feature type="site" description="Transition state stabilizer" evidence="3">
    <location>
        <position position="268"/>
    </location>
</feature>
<dbReference type="InterPro" id="IPR000649">
    <property type="entry name" value="IF-2B-related"/>
</dbReference>
<organism evidence="5 6">
    <name type="scientific">Actinokineospora spheciospongiae</name>
    <dbReference type="NCBI Taxonomy" id="909613"/>
    <lineage>
        <taxon>Bacteria</taxon>
        <taxon>Bacillati</taxon>
        <taxon>Actinomycetota</taxon>
        <taxon>Actinomycetes</taxon>
        <taxon>Pseudonocardiales</taxon>
        <taxon>Pseudonocardiaceae</taxon>
        <taxon>Actinokineospora</taxon>
    </lineage>
</organism>
<keyword evidence="1 3" id="KW-0413">Isomerase</keyword>
<dbReference type="PANTHER" id="PTHR43475:SF1">
    <property type="entry name" value="METHYLTHIORIBOSE-1-PHOSPHATE ISOMERASE"/>
    <property type="match status" value="1"/>
</dbReference>
<feature type="binding site" evidence="3">
    <location>
        <begin position="169"/>
        <end position="171"/>
    </location>
    <ligand>
        <name>substrate</name>
    </ligand>
</feature>
<dbReference type="EC" id="5.3.1.23" evidence="3"/>